<proteinExistence type="predicted"/>
<reference evidence="5 6" key="1">
    <citation type="submission" date="2025-05" db="UniProtKB">
        <authorList>
            <consortium name="RefSeq"/>
        </authorList>
    </citation>
    <scope>IDENTIFICATION</scope>
    <source>
        <tissue evidence="5 6">Leaf</tissue>
    </source>
</reference>
<dbReference type="PANTHER" id="PTHR10366:SF295">
    <property type="entry name" value="NAD(P)-BINDING ROSSMANN-FOLD SUPERFAMILY PROTEIN"/>
    <property type="match status" value="1"/>
</dbReference>
<evidence type="ECO:0000256" key="1">
    <source>
        <dbReference type="ARBA" id="ARBA00022857"/>
    </source>
</evidence>
<evidence type="ECO:0000313" key="7">
    <source>
        <dbReference type="RefSeq" id="XP_056689979.1"/>
    </source>
</evidence>
<organism evidence="4 5">
    <name type="scientific">Spinacia oleracea</name>
    <name type="common">Spinach</name>
    <dbReference type="NCBI Taxonomy" id="3562"/>
    <lineage>
        <taxon>Eukaryota</taxon>
        <taxon>Viridiplantae</taxon>
        <taxon>Streptophyta</taxon>
        <taxon>Embryophyta</taxon>
        <taxon>Tracheophyta</taxon>
        <taxon>Spermatophyta</taxon>
        <taxon>Magnoliopsida</taxon>
        <taxon>eudicotyledons</taxon>
        <taxon>Gunneridae</taxon>
        <taxon>Pentapetalae</taxon>
        <taxon>Caryophyllales</taxon>
        <taxon>Chenopodiaceae</taxon>
        <taxon>Chenopodioideae</taxon>
        <taxon>Anserineae</taxon>
        <taxon>Spinacia</taxon>
    </lineage>
</organism>
<evidence type="ECO:0000256" key="2">
    <source>
        <dbReference type="ARBA" id="ARBA00023002"/>
    </source>
</evidence>
<dbReference type="Proteomes" id="UP000813463">
    <property type="component" value="Unplaced"/>
</dbReference>
<sequence>MSISPTAAAAAGASSTPTSTAAMMTDKKAAVCVTGANGFIGTYLVKTLIESGYTTIHCSIFPNSSSSHLFSLFPSASIRIFEADILDYDAVSRAVEGCHGVFHVASPCTLEDPRDPQAELVDPAVKGTQNVLEASKNHGVRRVVLTSSISAMVPNFAWPTSLPVDESCWTDINYCRSHQLHCRRLPSFCVVLSFPCAVQLVVRSPLQPAARSLLPLRRSTQTNQCRCSVLTPPSTAAAHAAAHSSAPGHCLLSSPRQGTDVSLKDLDYLLSLLEEKKRKMAGARRR</sequence>
<dbReference type="RefSeq" id="XP_056689978.1">
    <property type="nucleotide sequence ID" value="XM_056834000.1"/>
</dbReference>
<dbReference type="InterPro" id="IPR036291">
    <property type="entry name" value="NAD(P)-bd_dom_sf"/>
</dbReference>
<dbReference type="PANTHER" id="PTHR10366">
    <property type="entry name" value="NAD DEPENDENT EPIMERASE/DEHYDRATASE"/>
    <property type="match status" value="1"/>
</dbReference>
<dbReference type="Gene3D" id="3.40.50.720">
    <property type="entry name" value="NAD(P)-binding Rossmann-like Domain"/>
    <property type="match status" value="1"/>
</dbReference>
<keyword evidence="2" id="KW-0560">Oxidoreductase</keyword>
<evidence type="ECO:0000313" key="6">
    <source>
        <dbReference type="RefSeq" id="XP_056689978.1"/>
    </source>
</evidence>
<evidence type="ECO:0000259" key="3">
    <source>
        <dbReference type="Pfam" id="PF01073"/>
    </source>
</evidence>
<dbReference type="GeneID" id="130464787"/>
<gene>
    <name evidence="5 6 7" type="primary">LOC130464787</name>
</gene>
<dbReference type="RefSeq" id="XP_056689977.1">
    <property type="nucleotide sequence ID" value="XM_056833999.1"/>
</dbReference>
<evidence type="ECO:0000313" key="5">
    <source>
        <dbReference type="RefSeq" id="XP_056689977.1"/>
    </source>
</evidence>
<dbReference type="Pfam" id="PF01073">
    <property type="entry name" value="3Beta_HSD"/>
    <property type="match status" value="1"/>
</dbReference>
<dbReference type="InterPro" id="IPR050425">
    <property type="entry name" value="NAD(P)_dehydrat-like"/>
</dbReference>
<feature type="domain" description="3-beta hydroxysteroid dehydrogenase/isomerase" evidence="3">
    <location>
        <begin position="33"/>
        <end position="159"/>
    </location>
</feature>
<protein>
    <submittedName>
        <fullName evidence="5 6">Cinnamoyl-CoA reductase 1-like isoform X1</fullName>
    </submittedName>
</protein>
<dbReference type="InterPro" id="IPR002225">
    <property type="entry name" value="3Beta_OHSteriod_DH/Estase"/>
</dbReference>
<name>A0ABM3R2Y0_SPIOL</name>
<keyword evidence="1" id="KW-0521">NADP</keyword>
<evidence type="ECO:0000313" key="4">
    <source>
        <dbReference type="Proteomes" id="UP000813463"/>
    </source>
</evidence>
<accession>A0ABM3R2Y0</accession>
<dbReference type="SUPFAM" id="SSF51735">
    <property type="entry name" value="NAD(P)-binding Rossmann-fold domains"/>
    <property type="match status" value="1"/>
</dbReference>
<dbReference type="RefSeq" id="XP_056689979.1">
    <property type="nucleotide sequence ID" value="XM_056834001.1"/>
</dbReference>
<keyword evidence="4" id="KW-1185">Reference proteome</keyword>